<accession>A0ABZ2RQN9</accession>
<protein>
    <recommendedName>
        <fullName evidence="2">site-specific DNA-methyltransferase (adenine-specific)</fullName>
        <ecNumber evidence="2">2.1.1.72</ecNumber>
    </recommendedName>
</protein>
<dbReference type="PRINTS" id="PR00507">
    <property type="entry name" value="N12N6MTFRASE"/>
</dbReference>
<dbReference type="GO" id="GO:0032259">
    <property type="term" value="P:methylation"/>
    <property type="evidence" value="ECO:0007669"/>
    <property type="project" value="UniProtKB-KW"/>
</dbReference>
<organism evidence="10 11">
    <name type="scientific">Mycoplasmopsis felifaucium</name>
    <dbReference type="NCBI Taxonomy" id="35768"/>
    <lineage>
        <taxon>Bacteria</taxon>
        <taxon>Bacillati</taxon>
        <taxon>Mycoplasmatota</taxon>
        <taxon>Mycoplasmoidales</taxon>
        <taxon>Metamycoplasmataceae</taxon>
        <taxon>Mycoplasmopsis</taxon>
    </lineage>
</organism>
<dbReference type="InterPro" id="IPR003356">
    <property type="entry name" value="DNA_methylase_A-5"/>
</dbReference>
<dbReference type="Gene3D" id="1.20.1260.30">
    <property type="match status" value="1"/>
</dbReference>
<keyword evidence="5" id="KW-0949">S-adenosyl-L-methionine</keyword>
<reference evidence="10" key="1">
    <citation type="submission" date="2024-03" db="EMBL/GenBank/DDBJ databases">
        <title>Complete genome sequence of Mycoplasma felifaucium Z921 isolated from the trachea of a cheetah.</title>
        <authorList>
            <person name="Spergser J."/>
        </authorList>
    </citation>
    <scope>NUCLEOTIDE SEQUENCE [LARGE SCALE GENOMIC DNA]</scope>
    <source>
        <strain evidence="10">Z921</strain>
    </source>
</reference>
<dbReference type="RefSeq" id="WP_338822967.1">
    <property type="nucleotide sequence ID" value="NZ_CP148067.1"/>
</dbReference>
<evidence type="ECO:0000256" key="4">
    <source>
        <dbReference type="ARBA" id="ARBA00022679"/>
    </source>
</evidence>
<dbReference type="Proteomes" id="UP001477443">
    <property type="component" value="Chromosome"/>
</dbReference>
<evidence type="ECO:0000259" key="8">
    <source>
        <dbReference type="Pfam" id="PF02384"/>
    </source>
</evidence>
<dbReference type="InterPro" id="IPR022749">
    <property type="entry name" value="D12N6_MeTrfase_N"/>
</dbReference>
<feature type="domain" description="DNA methylase adenine-specific" evidence="8">
    <location>
        <begin position="166"/>
        <end position="475"/>
    </location>
</feature>
<evidence type="ECO:0000256" key="1">
    <source>
        <dbReference type="ARBA" id="ARBA00006594"/>
    </source>
</evidence>
<name>A0ABZ2RQN9_9BACT</name>
<evidence type="ECO:0000256" key="2">
    <source>
        <dbReference type="ARBA" id="ARBA00011900"/>
    </source>
</evidence>
<evidence type="ECO:0000313" key="11">
    <source>
        <dbReference type="Proteomes" id="UP001477443"/>
    </source>
</evidence>
<dbReference type="Pfam" id="PF02384">
    <property type="entry name" value="N6_Mtase"/>
    <property type="match status" value="1"/>
</dbReference>
<proteinExistence type="inferred from homology"/>
<dbReference type="NCBIfam" id="TIGR00497">
    <property type="entry name" value="hsdM"/>
    <property type="match status" value="1"/>
</dbReference>
<gene>
    <name evidence="10" type="ORF">WG617_01735</name>
</gene>
<dbReference type="SUPFAM" id="SSF53335">
    <property type="entry name" value="S-adenosyl-L-methionine-dependent methyltransferases"/>
    <property type="match status" value="1"/>
</dbReference>
<keyword evidence="3 10" id="KW-0489">Methyltransferase</keyword>
<comment type="catalytic activity">
    <reaction evidence="7">
        <text>a 2'-deoxyadenosine in DNA + S-adenosyl-L-methionine = an N(6)-methyl-2'-deoxyadenosine in DNA + S-adenosyl-L-homocysteine + H(+)</text>
        <dbReference type="Rhea" id="RHEA:15197"/>
        <dbReference type="Rhea" id="RHEA-COMP:12418"/>
        <dbReference type="Rhea" id="RHEA-COMP:12419"/>
        <dbReference type="ChEBI" id="CHEBI:15378"/>
        <dbReference type="ChEBI" id="CHEBI:57856"/>
        <dbReference type="ChEBI" id="CHEBI:59789"/>
        <dbReference type="ChEBI" id="CHEBI:90615"/>
        <dbReference type="ChEBI" id="CHEBI:90616"/>
        <dbReference type="EC" id="2.1.1.72"/>
    </reaction>
</comment>
<dbReference type="PANTHER" id="PTHR42933">
    <property type="entry name" value="SLR6095 PROTEIN"/>
    <property type="match status" value="1"/>
</dbReference>
<evidence type="ECO:0000259" key="9">
    <source>
        <dbReference type="Pfam" id="PF12161"/>
    </source>
</evidence>
<dbReference type="Gene3D" id="3.40.50.150">
    <property type="entry name" value="Vaccinia Virus protein VP39"/>
    <property type="match status" value="1"/>
</dbReference>
<evidence type="ECO:0000256" key="6">
    <source>
        <dbReference type="ARBA" id="ARBA00022747"/>
    </source>
</evidence>
<keyword evidence="11" id="KW-1185">Reference proteome</keyword>
<keyword evidence="4 10" id="KW-0808">Transferase</keyword>
<keyword evidence="6" id="KW-0680">Restriction system</keyword>
<dbReference type="Pfam" id="PF12161">
    <property type="entry name" value="HsdM_N"/>
    <property type="match status" value="1"/>
</dbReference>
<dbReference type="PANTHER" id="PTHR42933:SF1">
    <property type="entry name" value="SITE-SPECIFIC DNA-METHYLTRANSFERASE (ADENINE-SPECIFIC)"/>
    <property type="match status" value="1"/>
</dbReference>
<dbReference type="InterPro" id="IPR038333">
    <property type="entry name" value="T1MK-like_N_sf"/>
</dbReference>
<dbReference type="EC" id="2.1.1.72" evidence="2"/>
<feature type="domain" description="N6 adenine-specific DNA methyltransferase N-terminal" evidence="9">
    <location>
        <begin position="6"/>
        <end position="152"/>
    </location>
</feature>
<evidence type="ECO:0000256" key="3">
    <source>
        <dbReference type="ARBA" id="ARBA00022603"/>
    </source>
</evidence>
<dbReference type="InterPro" id="IPR029063">
    <property type="entry name" value="SAM-dependent_MTases_sf"/>
</dbReference>
<evidence type="ECO:0000256" key="7">
    <source>
        <dbReference type="ARBA" id="ARBA00047942"/>
    </source>
</evidence>
<dbReference type="EMBL" id="CP148067">
    <property type="protein sequence ID" value="WXL29353.1"/>
    <property type="molecule type" value="Genomic_DNA"/>
</dbReference>
<evidence type="ECO:0000256" key="5">
    <source>
        <dbReference type="ARBA" id="ARBA00022691"/>
    </source>
</evidence>
<dbReference type="InterPro" id="IPR004546">
    <property type="entry name" value="Restrct_endonuc_T1M"/>
</dbReference>
<dbReference type="InterPro" id="IPR002052">
    <property type="entry name" value="DNA_methylase_N6_adenine_CS"/>
</dbReference>
<dbReference type="PROSITE" id="PS00092">
    <property type="entry name" value="N6_MTASE"/>
    <property type="match status" value="1"/>
</dbReference>
<dbReference type="GO" id="GO:0009007">
    <property type="term" value="F:site-specific DNA-methyltransferase (adenine-specific) activity"/>
    <property type="evidence" value="ECO:0007669"/>
    <property type="project" value="UniProtKB-EC"/>
</dbReference>
<evidence type="ECO:0000313" key="10">
    <source>
        <dbReference type="EMBL" id="WXL29353.1"/>
    </source>
</evidence>
<sequence length="578" mass="66218">MNKQELAARIWESANNMRSKIEASEYKDYILSLIFYKFLSDKLISYCKETLGADDEWIKENLNEENENIVTDCLRTHGYFIAYNNLFSYWVEDSNFEIANVRDAISSFKRLASSDKSIYQNIYDGIFDTLQLGLSKLGDTSGSQTKTIKQLLSIIEPIPTDSKQGYDVLGFIYEYLINQFASNAGKKAGEFYTPHEVSQVMSEIIAHHLKDRDSIEIYDPTSGSGSLLITIGNSASKYINKDKITYFAQELKENTYSLTRMNLVMHDINPANIKAKNADTLVDDWPIDESDQKPLLVDAVVSNPPYSQKWEPAEDRRFKNYGIAPKSKADFAFLLHDLYHLESDGIMAIVLPHGVLFRGNEEGKIRRNLIENNNIDAIIGLPANIFFGTSIPTCILILKKNRPTNDILVIDASKGFVKADDKNKLRAKDIKKIADTVINRVSIPGYSSVVSKETVRENDYNLNIPRYVDSNNRNESYDLYSSMFGGVPNGDIEKYNKFWDIFPSLKDDLFEKLNSNYSKLKVENINETILNNKDVKEYITKFNNSFEDIDKWLKRELIDNMQFVDITKEENFITDEIL</sequence>
<comment type="similarity">
    <text evidence="1">Belongs to the N(4)/N(6)-methyltransferase family.</text>
</comment>
<dbReference type="InterPro" id="IPR051537">
    <property type="entry name" value="DNA_Adenine_Mtase"/>
</dbReference>